<dbReference type="InterPro" id="IPR017853">
    <property type="entry name" value="GH"/>
</dbReference>
<dbReference type="PANTHER" id="PTHR43678:SF1">
    <property type="entry name" value="BETA-N-ACETYLHEXOSAMINIDASE"/>
    <property type="match status" value="1"/>
</dbReference>
<keyword evidence="2" id="KW-0732">Signal</keyword>
<feature type="region of interest" description="Disordered" evidence="1">
    <location>
        <begin position="168"/>
        <end position="200"/>
    </location>
</feature>
<dbReference type="GO" id="GO:0016787">
    <property type="term" value="F:hydrolase activity"/>
    <property type="evidence" value="ECO:0007669"/>
    <property type="project" value="UniProtKB-KW"/>
</dbReference>
<keyword evidence="3" id="KW-0378">Hydrolase</keyword>
<proteinExistence type="predicted"/>
<evidence type="ECO:0000256" key="2">
    <source>
        <dbReference type="SAM" id="SignalP"/>
    </source>
</evidence>
<dbReference type="STRING" id="675120.N1PSE4"/>
<reference evidence="3 4" key="2">
    <citation type="journal article" date="2012" name="PLoS Pathog.">
        <title>Diverse lifestyles and strategies of plant pathogenesis encoded in the genomes of eighteen Dothideomycetes fungi.</title>
        <authorList>
            <person name="Ohm R.A."/>
            <person name="Feau N."/>
            <person name="Henrissat B."/>
            <person name="Schoch C.L."/>
            <person name="Horwitz B.A."/>
            <person name="Barry K.W."/>
            <person name="Condon B.J."/>
            <person name="Copeland A.C."/>
            <person name="Dhillon B."/>
            <person name="Glaser F."/>
            <person name="Hesse C.N."/>
            <person name="Kosti I."/>
            <person name="LaButti K."/>
            <person name="Lindquist E.A."/>
            <person name="Lucas S."/>
            <person name="Salamov A.A."/>
            <person name="Bradshaw R.E."/>
            <person name="Ciuffetti L."/>
            <person name="Hamelin R.C."/>
            <person name="Kema G.H.J."/>
            <person name="Lawrence C."/>
            <person name="Scott J.A."/>
            <person name="Spatafora J.W."/>
            <person name="Turgeon B.G."/>
            <person name="de Wit P.J.G.M."/>
            <person name="Zhong S."/>
            <person name="Goodwin S.B."/>
            <person name="Grigoriev I.V."/>
        </authorList>
    </citation>
    <scope>NUCLEOTIDE SEQUENCE [LARGE SCALE GENOMIC DNA]</scope>
    <source>
        <strain evidence="4">NZE10 / CBS 128990</strain>
    </source>
</reference>
<gene>
    <name evidence="3" type="ORF">DOTSEDRAFT_78678</name>
</gene>
<evidence type="ECO:0000313" key="4">
    <source>
        <dbReference type="Proteomes" id="UP000016933"/>
    </source>
</evidence>
<organism evidence="3 4">
    <name type="scientific">Dothistroma septosporum (strain NZE10 / CBS 128990)</name>
    <name type="common">Red band needle blight fungus</name>
    <name type="synonym">Mycosphaerella pini</name>
    <dbReference type="NCBI Taxonomy" id="675120"/>
    <lineage>
        <taxon>Eukaryota</taxon>
        <taxon>Fungi</taxon>
        <taxon>Dikarya</taxon>
        <taxon>Ascomycota</taxon>
        <taxon>Pezizomycotina</taxon>
        <taxon>Dothideomycetes</taxon>
        <taxon>Dothideomycetidae</taxon>
        <taxon>Mycosphaerellales</taxon>
        <taxon>Mycosphaerellaceae</taxon>
        <taxon>Dothistroma</taxon>
    </lineage>
</organism>
<dbReference type="EMBL" id="KB446537">
    <property type="protein sequence ID" value="EME46371.1"/>
    <property type="molecule type" value="Genomic_DNA"/>
</dbReference>
<dbReference type="SUPFAM" id="SSF51445">
    <property type="entry name" value="(Trans)glycosidases"/>
    <property type="match status" value="1"/>
</dbReference>
<reference evidence="4" key="1">
    <citation type="journal article" date="2012" name="PLoS Genet.">
        <title>The genomes of the fungal plant pathogens Cladosporium fulvum and Dothistroma septosporum reveal adaptation to different hosts and lifestyles but also signatures of common ancestry.</title>
        <authorList>
            <person name="de Wit P.J.G.M."/>
            <person name="van der Burgt A."/>
            <person name="Oekmen B."/>
            <person name="Stergiopoulos I."/>
            <person name="Abd-Elsalam K.A."/>
            <person name="Aerts A.L."/>
            <person name="Bahkali A.H."/>
            <person name="Beenen H.G."/>
            <person name="Chettri P."/>
            <person name="Cox M.P."/>
            <person name="Datema E."/>
            <person name="de Vries R.P."/>
            <person name="Dhillon B."/>
            <person name="Ganley A.R."/>
            <person name="Griffiths S.A."/>
            <person name="Guo Y."/>
            <person name="Hamelin R.C."/>
            <person name="Henrissat B."/>
            <person name="Kabir M.S."/>
            <person name="Jashni M.K."/>
            <person name="Kema G."/>
            <person name="Klaubauf S."/>
            <person name="Lapidus A."/>
            <person name="Levasseur A."/>
            <person name="Lindquist E."/>
            <person name="Mehrabi R."/>
            <person name="Ohm R.A."/>
            <person name="Owen T.J."/>
            <person name="Salamov A."/>
            <person name="Schwelm A."/>
            <person name="Schijlen E."/>
            <person name="Sun H."/>
            <person name="van den Burg H.A."/>
            <person name="van Ham R.C.H.J."/>
            <person name="Zhang S."/>
            <person name="Goodwin S.B."/>
            <person name="Grigoriev I.V."/>
            <person name="Collemare J."/>
            <person name="Bradshaw R.E."/>
        </authorList>
    </citation>
    <scope>NUCLEOTIDE SEQUENCE [LARGE SCALE GENOMIC DNA]</scope>
    <source>
        <strain evidence="4">NZE10 / CBS 128990</strain>
    </source>
</reference>
<evidence type="ECO:0000313" key="3">
    <source>
        <dbReference type="EMBL" id="EME46371.1"/>
    </source>
</evidence>
<accession>N1PSE4</accession>
<protein>
    <submittedName>
        <fullName evidence="3">Glycoside hydrolase family 20 protein</fullName>
    </submittedName>
</protein>
<feature type="compositionally biased region" description="Low complexity" evidence="1">
    <location>
        <begin position="176"/>
        <end position="200"/>
    </location>
</feature>
<feature type="chain" id="PRO_5004110088" evidence="2">
    <location>
        <begin position="19"/>
        <end position="468"/>
    </location>
</feature>
<dbReference type="OMA" id="ITELCAY"/>
<sequence length="468" mass="50798">MVLKTILIALSTSPIALADLIGAPTVPFDATKGVYDLNGIHSILIDSQYINAIDQHGQFLKSPTLQAPGHALVITQRKTKLHTKDDASLLNISYPGSVPATHIIWKTFLPWFHSKVAHIIANEYVDASLSNTALVEEYNHLVIDLNSYLRDESNKDVRIWGTFPPMGNSPPPFRATSPSSTWSSSKKTRTSIASSRVKSGSSVVKSHDSFSIVQEHSTSYPAELNRPGSSTQTPMALLSLPTSSTRHMRRITHQRLAPLANKQCGGKLTEEEYNRIYRTLQSAAPAQNLDRNIQSKTSTNLEYEFAALCAGGPSTTIPDLSGNTYTAVTKCSIINSTLNLSQDCSLTTPLSSKGNNYTLCFTLKQTTTNRGSLLSGPDGEFHSGNGTSPRVMLISANNAFALNDSLPVGKWACASLIGRGKRTFFAVDGGQEMKFLTEVGVNGESFAWARVAVVAPLNQSVVRRGKER</sequence>
<name>N1PSE4_DOTSN</name>
<dbReference type="PANTHER" id="PTHR43678">
    <property type="entry name" value="PUTATIVE (AFU_ORTHOLOGUE AFUA_2G00640)-RELATED"/>
    <property type="match status" value="1"/>
</dbReference>
<dbReference type="eggNOG" id="KOG2499">
    <property type="taxonomic scope" value="Eukaryota"/>
</dbReference>
<dbReference type="InterPro" id="IPR052764">
    <property type="entry name" value="GH20_Enzymes"/>
</dbReference>
<dbReference type="HOGENOM" id="CLU_010969_1_1_1"/>
<keyword evidence="4" id="KW-1185">Reference proteome</keyword>
<feature type="signal peptide" evidence="2">
    <location>
        <begin position="1"/>
        <end position="18"/>
    </location>
</feature>
<dbReference type="Proteomes" id="UP000016933">
    <property type="component" value="Unassembled WGS sequence"/>
</dbReference>
<evidence type="ECO:0000256" key="1">
    <source>
        <dbReference type="SAM" id="MobiDB-lite"/>
    </source>
</evidence>
<dbReference type="Gene3D" id="3.20.20.80">
    <property type="entry name" value="Glycosidases"/>
    <property type="match status" value="1"/>
</dbReference>
<dbReference type="AlphaFoldDB" id="N1PSE4"/>
<dbReference type="OrthoDB" id="428480at2759"/>